<keyword evidence="2" id="KW-1185">Reference proteome</keyword>
<protein>
    <submittedName>
        <fullName evidence="1">XRE family transcriptional regulator</fullName>
    </submittedName>
</protein>
<dbReference type="SUPFAM" id="SSF47413">
    <property type="entry name" value="lambda repressor-like DNA-binding domains"/>
    <property type="match status" value="1"/>
</dbReference>
<dbReference type="RefSeq" id="WP_139600165.1">
    <property type="nucleotide sequence ID" value="NZ_VDCQ01000001.1"/>
</dbReference>
<dbReference type="Proteomes" id="UP000307943">
    <property type="component" value="Unassembled WGS sequence"/>
</dbReference>
<accession>A0A5C4TGT4</accession>
<dbReference type="EMBL" id="VDCQ01000001">
    <property type="protein sequence ID" value="TNJ68188.1"/>
    <property type="molecule type" value="Genomic_DNA"/>
</dbReference>
<dbReference type="InterPro" id="IPR010982">
    <property type="entry name" value="Lambda_DNA-bd_dom_sf"/>
</dbReference>
<dbReference type="OrthoDB" id="2064246at2"/>
<proteinExistence type="predicted"/>
<dbReference type="GO" id="GO:0003677">
    <property type="term" value="F:DNA binding"/>
    <property type="evidence" value="ECO:0007669"/>
    <property type="project" value="InterPro"/>
</dbReference>
<sequence length="69" mass="7997">MFPNLEAEMARKRITKGDISKFLGVRYATVIDKTKGKSRFTIDEALKIKTHFFPNCSVEYLFEINEHTA</sequence>
<gene>
    <name evidence="1" type="ORF">FE784_00545</name>
</gene>
<reference evidence="1 2" key="1">
    <citation type="submission" date="2019-05" db="EMBL/GenBank/DDBJ databases">
        <title>We sequenced the genome of Paenibacillus hemerocallicola KCTC 33185 for further insight into its adaptation and study the phylogeny of Paenibacillus.</title>
        <authorList>
            <person name="Narsing Rao M.P."/>
        </authorList>
    </citation>
    <scope>NUCLEOTIDE SEQUENCE [LARGE SCALE GENOMIC DNA]</scope>
    <source>
        <strain evidence="1 2">KCTC 33185</strain>
    </source>
</reference>
<organism evidence="1 2">
    <name type="scientific">Paenibacillus hemerocallicola</name>
    <dbReference type="NCBI Taxonomy" id="1172614"/>
    <lineage>
        <taxon>Bacteria</taxon>
        <taxon>Bacillati</taxon>
        <taxon>Bacillota</taxon>
        <taxon>Bacilli</taxon>
        <taxon>Bacillales</taxon>
        <taxon>Paenibacillaceae</taxon>
        <taxon>Paenibacillus</taxon>
    </lineage>
</organism>
<evidence type="ECO:0000313" key="2">
    <source>
        <dbReference type="Proteomes" id="UP000307943"/>
    </source>
</evidence>
<name>A0A5C4TGT4_9BACL</name>
<dbReference type="AlphaFoldDB" id="A0A5C4TGT4"/>
<comment type="caution">
    <text evidence="1">The sequence shown here is derived from an EMBL/GenBank/DDBJ whole genome shotgun (WGS) entry which is preliminary data.</text>
</comment>
<evidence type="ECO:0000313" key="1">
    <source>
        <dbReference type="EMBL" id="TNJ68188.1"/>
    </source>
</evidence>